<gene>
    <name evidence="2" type="ORF">ADICEAN_00414</name>
</gene>
<dbReference type="RefSeq" id="WP_009193821.1">
    <property type="nucleotide sequence ID" value="NZ_AODQ01000006.1"/>
</dbReference>
<evidence type="ECO:0000313" key="2">
    <source>
        <dbReference type="EMBL" id="EMR04380.1"/>
    </source>
</evidence>
<reference evidence="2 3" key="1">
    <citation type="journal article" date="2013" name="Genome Announc.">
        <title>Draft Genome Sequence of Cesiribacter andamanensis Strain AMV16T, Isolated from a Soil Sample from a Mud Volcano in the Andaman Islands, India.</title>
        <authorList>
            <person name="Shivaji S."/>
            <person name="Ara S."/>
            <person name="Begum Z."/>
            <person name="Srinivas T.N."/>
            <person name="Singh A."/>
            <person name="Kumar Pinnaka A."/>
        </authorList>
    </citation>
    <scope>NUCLEOTIDE SEQUENCE [LARGE SCALE GENOMIC DNA]</scope>
    <source>
        <strain evidence="2 3">AMV16</strain>
    </source>
</reference>
<protein>
    <submittedName>
        <fullName evidence="2">Uncharacterized protein</fullName>
    </submittedName>
</protein>
<dbReference type="STRING" id="1279009.ADICEAN_00414"/>
<dbReference type="EMBL" id="AODQ01000006">
    <property type="protein sequence ID" value="EMR04380.1"/>
    <property type="molecule type" value="Genomic_DNA"/>
</dbReference>
<name>M7NRR1_9BACT</name>
<keyword evidence="1" id="KW-0472">Membrane</keyword>
<dbReference type="Proteomes" id="UP000011910">
    <property type="component" value="Unassembled WGS sequence"/>
</dbReference>
<sequence length="166" mass="18985">MDLTTTFIGLGLVVLSALPFIYFYYAGQAKTKAFIADFMALARQQSATISQYEVWGYYTALGIDARTNQLFYYRKREGREKKSLINLSEVEKCRVVISKKALNEDQVIDRIELALSLRNGRQADETLLFYSREDSMSLSDELMLVEKWKVLISAQLDSRRKLAAAS</sequence>
<keyword evidence="1" id="KW-1133">Transmembrane helix</keyword>
<dbReference type="eggNOG" id="ENOG5033AX3">
    <property type="taxonomic scope" value="Bacteria"/>
</dbReference>
<evidence type="ECO:0000313" key="3">
    <source>
        <dbReference type="Proteomes" id="UP000011910"/>
    </source>
</evidence>
<dbReference type="AlphaFoldDB" id="M7NRR1"/>
<keyword evidence="1" id="KW-0812">Transmembrane</keyword>
<proteinExistence type="predicted"/>
<evidence type="ECO:0000256" key="1">
    <source>
        <dbReference type="SAM" id="Phobius"/>
    </source>
</evidence>
<keyword evidence="3" id="KW-1185">Reference proteome</keyword>
<feature type="transmembrane region" description="Helical" evidence="1">
    <location>
        <begin position="6"/>
        <end position="25"/>
    </location>
</feature>
<dbReference type="OrthoDB" id="1524706at2"/>
<accession>M7NRR1</accession>
<comment type="caution">
    <text evidence="2">The sequence shown here is derived from an EMBL/GenBank/DDBJ whole genome shotgun (WGS) entry which is preliminary data.</text>
</comment>
<organism evidence="2 3">
    <name type="scientific">Cesiribacter andamanensis AMV16</name>
    <dbReference type="NCBI Taxonomy" id="1279009"/>
    <lineage>
        <taxon>Bacteria</taxon>
        <taxon>Pseudomonadati</taxon>
        <taxon>Bacteroidota</taxon>
        <taxon>Cytophagia</taxon>
        <taxon>Cytophagales</taxon>
        <taxon>Cesiribacteraceae</taxon>
        <taxon>Cesiribacter</taxon>
    </lineage>
</organism>